<keyword evidence="2" id="KW-1185">Reference proteome</keyword>
<sequence>MKNFNDFMKAIRHGRLAEEARKQIGIKMKDDEKIKVLIELARKYDYDVGYYALIEDRKRADAKAFEEEIQTAAKLGIEVQHNVRDYGWPFS</sequence>
<gene>
    <name evidence="1" type="ORF">AKG39_07620</name>
</gene>
<dbReference type="EMBL" id="LGYO01000017">
    <property type="protein sequence ID" value="KNZ42241.1"/>
    <property type="molecule type" value="Genomic_DNA"/>
</dbReference>
<dbReference type="AlphaFoldDB" id="A0A0L6U148"/>
<dbReference type="Proteomes" id="UP000036873">
    <property type="component" value="Unassembled WGS sequence"/>
</dbReference>
<dbReference type="RefSeq" id="WP_050739788.1">
    <property type="nucleotide sequence ID" value="NZ_LGYO01000017.1"/>
</dbReference>
<protein>
    <submittedName>
        <fullName evidence="1">Uncharacterized protein</fullName>
    </submittedName>
</protein>
<evidence type="ECO:0000313" key="2">
    <source>
        <dbReference type="Proteomes" id="UP000036873"/>
    </source>
</evidence>
<dbReference type="STRING" id="52689.AKG39_07620"/>
<accession>A0A0L6U148</accession>
<name>A0A0L6U148_9FIRM</name>
<organism evidence="1 2">
    <name type="scientific">Acetobacterium bakii</name>
    <dbReference type="NCBI Taxonomy" id="52689"/>
    <lineage>
        <taxon>Bacteria</taxon>
        <taxon>Bacillati</taxon>
        <taxon>Bacillota</taxon>
        <taxon>Clostridia</taxon>
        <taxon>Eubacteriales</taxon>
        <taxon>Eubacteriaceae</taxon>
        <taxon>Acetobacterium</taxon>
    </lineage>
</organism>
<reference evidence="2" key="1">
    <citation type="submission" date="2015-07" db="EMBL/GenBank/DDBJ databases">
        <title>Draft genome sequence of Acetobacterium bakii DSM 8293, a potential psychrophilic chemical producer through syngas fermentation.</title>
        <authorList>
            <person name="Song Y."/>
            <person name="Hwang S."/>
            <person name="Cho B.-K."/>
        </authorList>
    </citation>
    <scope>NUCLEOTIDE SEQUENCE [LARGE SCALE GENOMIC DNA]</scope>
    <source>
        <strain evidence="2">DSM 8239</strain>
    </source>
</reference>
<proteinExistence type="predicted"/>
<evidence type="ECO:0000313" key="1">
    <source>
        <dbReference type="EMBL" id="KNZ42241.1"/>
    </source>
</evidence>
<comment type="caution">
    <text evidence="1">The sequence shown here is derived from an EMBL/GenBank/DDBJ whole genome shotgun (WGS) entry which is preliminary data.</text>
</comment>